<reference evidence="2 3" key="1">
    <citation type="submission" date="2015-12" db="EMBL/GenBank/DDBJ databases">
        <title>Draft genome sequence of Moniliophthora roreri, the causal agent of frosty pod rot of cacao.</title>
        <authorList>
            <person name="Aime M.C."/>
            <person name="Diaz-Valderrama J.R."/>
            <person name="Kijpornyongpan T."/>
            <person name="Phillips-Mora W."/>
        </authorList>
    </citation>
    <scope>NUCLEOTIDE SEQUENCE [LARGE SCALE GENOMIC DNA]</scope>
    <source>
        <strain evidence="2 3">MCA 2952</strain>
    </source>
</reference>
<accession>A0A0W0EWQ6</accession>
<dbReference type="AlphaFoldDB" id="A0A0W0EWQ6"/>
<name>A0A0W0EWQ6_MONRR</name>
<evidence type="ECO:0000256" key="1">
    <source>
        <dbReference type="SAM" id="MobiDB-lite"/>
    </source>
</evidence>
<sequence>MANVQGAHAFTMNTGDLNNVSGDMHTHYHSHARVKLPHELDLNIYSEVDPNAAPTRIIYGPQMIPRSTDPSLPSNLRYTLLMFQEKQGYPLWFPEPNFQLPLEYKIEGLRIGDVGIVHHDKPFDFLFNITYPADHPINYRGVPAGFTQVRLEDLDINQVAEYRRNDSHIVRPMDVLSKSRVPNGNLEEGRIHKSYQFSPAHSEAALLILPEGSSFATLESKAIFLNYAKENAKEWFSYAEEHRGRIFPSKNPSLYLITGWEKCFSWGISSLCIPNHISTKAVSLQFDVIGDFHFKYNWGHVTRFDESRCYPSTKSSGHGPIANQTVFAQGFKISKRRKKEKVKVRDITATTVNAEKVLDLPPGTFNSNSSYYSASGSSSSHGYGYSSGGYSQSTTLANPEDDIAIDDNSLQGQSTFHPCDYINDFLHEVTSSTGSECDIAISHDDDWISMLDESSTTLKDTKKFFWTLCSSFKFIVDGDVIYSKKFQTPTLHPFFPPRVLSLFPFKVYLEKARSGHGNPPASQIHGTTIASHGNEDRQWKQSNDSTAKPRASKLRNHETDTDAGSSAMRASTSAYDQSELIEGDWDGQDIVGP</sequence>
<feature type="compositionally biased region" description="Polar residues" evidence="1">
    <location>
        <begin position="562"/>
        <end position="576"/>
    </location>
</feature>
<dbReference type="Proteomes" id="UP000054988">
    <property type="component" value="Unassembled WGS sequence"/>
</dbReference>
<evidence type="ECO:0000313" key="2">
    <source>
        <dbReference type="EMBL" id="KTB28479.1"/>
    </source>
</evidence>
<feature type="compositionally biased region" description="Polar residues" evidence="1">
    <location>
        <begin position="520"/>
        <end position="531"/>
    </location>
</feature>
<dbReference type="EMBL" id="LATX01002472">
    <property type="protein sequence ID" value="KTB28479.1"/>
    <property type="molecule type" value="Genomic_DNA"/>
</dbReference>
<evidence type="ECO:0000313" key="3">
    <source>
        <dbReference type="Proteomes" id="UP000054988"/>
    </source>
</evidence>
<gene>
    <name evidence="2" type="ORF">WG66_18931</name>
</gene>
<feature type="region of interest" description="Disordered" evidence="1">
    <location>
        <begin position="514"/>
        <end position="593"/>
    </location>
</feature>
<comment type="caution">
    <text evidence="2">The sequence shown here is derived from an EMBL/GenBank/DDBJ whole genome shotgun (WGS) entry which is preliminary data.</text>
</comment>
<proteinExistence type="predicted"/>
<protein>
    <submittedName>
        <fullName evidence="2">Uncharacterized protein</fullName>
    </submittedName>
</protein>
<organism evidence="2 3">
    <name type="scientific">Moniliophthora roreri</name>
    <name type="common">Frosty pod rot fungus</name>
    <name type="synonym">Monilia roreri</name>
    <dbReference type="NCBI Taxonomy" id="221103"/>
    <lineage>
        <taxon>Eukaryota</taxon>
        <taxon>Fungi</taxon>
        <taxon>Dikarya</taxon>
        <taxon>Basidiomycota</taxon>
        <taxon>Agaricomycotina</taxon>
        <taxon>Agaricomycetes</taxon>
        <taxon>Agaricomycetidae</taxon>
        <taxon>Agaricales</taxon>
        <taxon>Marasmiineae</taxon>
        <taxon>Marasmiaceae</taxon>
        <taxon>Moniliophthora</taxon>
    </lineage>
</organism>